<proteinExistence type="predicted"/>
<dbReference type="GO" id="GO:0003677">
    <property type="term" value="F:DNA binding"/>
    <property type="evidence" value="ECO:0007669"/>
    <property type="project" value="InterPro"/>
</dbReference>
<dbReference type="SUPFAM" id="SSF143422">
    <property type="entry name" value="Transposase IS200-like"/>
    <property type="match status" value="1"/>
</dbReference>
<evidence type="ECO:0000313" key="3">
    <source>
        <dbReference type="Proteomes" id="UP000176944"/>
    </source>
</evidence>
<dbReference type="InterPro" id="IPR036515">
    <property type="entry name" value="Transposase_17_sf"/>
</dbReference>
<protein>
    <submittedName>
        <fullName evidence="2">IS200/IS605 family transposase</fullName>
    </submittedName>
</protein>
<accession>A0A1D9FV32</accession>
<dbReference type="NCBIfam" id="NF033573">
    <property type="entry name" value="transpos_IS200"/>
    <property type="match status" value="1"/>
</dbReference>
<dbReference type="InterPro" id="IPR002686">
    <property type="entry name" value="Transposase_17"/>
</dbReference>
<dbReference type="GO" id="GO:0004803">
    <property type="term" value="F:transposase activity"/>
    <property type="evidence" value="ECO:0007669"/>
    <property type="project" value="InterPro"/>
</dbReference>
<feature type="domain" description="Transposase IS200-like" evidence="1">
    <location>
        <begin position="16"/>
        <end position="132"/>
    </location>
</feature>
<reference evidence="3" key="1">
    <citation type="submission" date="2016-10" db="EMBL/GenBank/DDBJ databases">
        <title>Comparative genomics uncovers the prolific and rare metabolic potential of the cyanobacterial genus Moorea.</title>
        <authorList>
            <person name="Leao T."/>
            <person name="Castelao G."/>
            <person name="Korobeynikov A."/>
            <person name="Monroe E.A."/>
            <person name="Podell S."/>
            <person name="Glukhov E."/>
            <person name="Allen E."/>
            <person name="Gerwick W.H."/>
            <person name="Gerwick L."/>
        </authorList>
    </citation>
    <scope>NUCLEOTIDE SEQUENCE [LARGE SCALE GENOMIC DNA]</scope>
    <source>
        <strain evidence="3">JHB</strain>
    </source>
</reference>
<gene>
    <name evidence="2" type="primary">tnpA</name>
    <name evidence="2" type="ORF">BJP36_02955</name>
</gene>
<dbReference type="SMART" id="SM01321">
    <property type="entry name" value="Y1_Tnp"/>
    <property type="match status" value="1"/>
</dbReference>
<dbReference type="Pfam" id="PF01797">
    <property type="entry name" value="Y1_Tnp"/>
    <property type="match status" value="1"/>
</dbReference>
<dbReference type="EMBL" id="CP017708">
    <property type="protein sequence ID" value="AOY79020.1"/>
    <property type="molecule type" value="Genomic_DNA"/>
</dbReference>
<dbReference type="GO" id="GO:0006313">
    <property type="term" value="P:DNA transposition"/>
    <property type="evidence" value="ECO:0007669"/>
    <property type="project" value="InterPro"/>
</dbReference>
<evidence type="ECO:0000313" key="2">
    <source>
        <dbReference type="EMBL" id="AOY79020.1"/>
    </source>
</evidence>
<evidence type="ECO:0000259" key="1">
    <source>
        <dbReference type="SMART" id="SM01321"/>
    </source>
</evidence>
<organism evidence="2 3">
    <name type="scientific">Moorena producens (strain JHB)</name>
    <dbReference type="NCBI Taxonomy" id="1454205"/>
    <lineage>
        <taxon>Bacteria</taxon>
        <taxon>Bacillati</taxon>
        <taxon>Cyanobacteriota</taxon>
        <taxon>Cyanophyceae</taxon>
        <taxon>Coleofasciculales</taxon>
        <taxon>Coleofasciculaceae</taxon>
        <taxon>Moorena</taxon>
    </lineage>
</organism>
<dbReference type="Proteomes" id="UP000176944">
    <property type="component" value="Chromosome"/>
</dbReference>
<dbReference type="PANTHER" id="PTHR33360:SF2">
    <property type="entry name" value="TRANSPOSASE FOR INSERTION SEQUENCE ELEMENT IS200"/>
    <property type="match status" value="1"/>
</dbReference>
<name>A0A1D9FV32_MOOP1</name>
<dbReference type="AlphaFoldDB" id="A0A1D9FV32"/>
<dbReference type="Gene3D" id="3.30.70.1290">
    <property type="entry name" value="Transposase IS200-like"/>
    <property type="match status" value="1"/>
</dbReference>
<dbReference type="PANTHER" id="PTHR33360">
    <property type="entry name" value="TRANSPOSASE FOR INSERTION SEQUENCE ELEMENT IS200"/>
    <property type="match status" value="1"/>
</dbReference>
<sequence>MVRNNQEIFRTNPHSVTLINYHFVWCPKRRKAVLTGKIKMRLQEIIFDLCSEHNWRVIALEIMPDHVDMFLEVDPTFAPSTIIKRVKGRASHYLRKEFPELLKLPTLWSPSYFCSTTGNANTETVKKYIQNQRGK</sequence>